<protein>
    <submittedName>
        <fullName evidence="4">Uncharacterized protein</fullName>
    </submittedName>
</protein>
<comment type="caution">
    <text evidence="4">The sequence shown here is derived from an EMBL/GenBank/DDBJ whole genome shotgun (WGS) entry which is preliminary data.</text>
</comment>
<keyword evidence="12" id="KW-1185">Reference proteome</keyword>
<evidence type="ECO:0000256" key="1">
    <source>
        <dbReference type="SAM" id="MobiDB-lite"/>
    </source>
</evidence>
<evidence type="ECO:0000313" key="7">
    <source>
        <dbReference type="EMBL" id="CAF4117404.1"/>
    </source>
</evidence>
<feature type="compositionally biased region" description="Polar residues" evidence="1">
    <location>
        <begin position="223"/>
        <end position="239"/>
    </location>
</feature>
<dbReference type="Proteomes" id="UP000663825">
    <property type="component" value="Unassembled WGS sequence"/>
</dbReference>
<feature type="transmembrane region" description="Helical" evidence="2">
    <location>
        <begin position="165"/>
        <end position="188"/>
    </location>
</feature>
<sequence length="239" mass="27189">MTATVSWKTGSIATTTVMEGSLCLSLILLVLTATMVLTLMSIYQPRFNSQTNGEEYAIDSLMLKSLYTDSSSTFLNGEMVDISMLPTLCSTVFQNERQNTAVRRILENFCGSGSYYDSVNARRRRSLFGLLELYMIVQKTKKELAQEIQSYCIRMRPENDLIVPYISYITLGMVTFIIILMVVFKVVARDNQFLSNSQLYIYSQPDLNQRIHNANKKHHKNNFLSSKSNKPLNSVPESN</sequence>
<dbReference type="Proteomes" id="UP000663848">
    <property type="component" value="Unassembled WGS sequence"/>
</dbReference>
<organism evidence="4 11">
    <name type="scientific">Rotaria socialis</name>
    <dbReference type="NCBI Taxonomy" id="392032"/>
    <lineage>
        <taxon>Eukaryota</taxon>
        <taxon>Metazoa</taxon>
        <taxon>Spiralia</taxon>
        <taxon>Gnathifera</taxon>
        <taxon>Rotifera</taxon>
        <taxon>Eurotatoria</taxon>
        <taxon>Bdelloidea</taxon>
        <taxon>Philodinida</taxon>
        <taxon>Philodinidae</taxon>
        <taxon>Rotaria</taxon>
    </lineage>
</organism>
<gene>
    <name evidence="4" type="ORF">FME351_LOCUS1965</name>
    <name evidence="5" type="ORF">GRG538_LOCUS7610</name>
    <name evidence="7" type="ORF">HFQ381_LOCUS2085</name>
    <name evidence="6" type="ORF">LUA448_LOCUS31287</name>
    <name evidence="10" type="ORF">QYT958_LOCUS13788</name>
    <name evidence="3" type="ORF">TIS948_LOCUS871</name>
    <name evidence="8" type="ORF">TSG867_LOCUS3523</name>
    <name evidence="9" type="ORF">UJA718_LOCUS11138</name>
</gene>
<dbReference type="Proteomes" id="UP000663873">
    <property type="component" value="Unassembled WGS sequence"/>
</dbReference>
<evidence type="ECO:0000313" key="11">
    <source>
        <dbReference type="Proteomes" id="UP000663869"/>
    </source>
</evidence>
<evidence type="ECO:0000313" key="4">
    <source>
        <dbReference type="EMBL" id="CAF3326487.1"/>
    </source>
</evidence>
<dbReference type="EMBL" id="CAJOBR010001793">
    <property type="protein sequence ID" value="CAF4635811.1"/>
    <property type="molecule type" value="Genomic_DNA"/>
</dbReference>
<reference evidence="4" key="1">
    <citation type="submission" date="2021-02" db="EMBL/GenBank/DDBJ databases">
        <authorList>
            <person name="Nowell W R."/>
        </authorList>
    </citation>
    <scope>NUCLEOTIDE SEQUENCE</scope>
</reference>
<evidence type="ECO:0000313" key="10">
    <source>
        <dbReference type="EMBL" id="CAF4635811.1"/>
    </source>
</evidence>
<keyword evidence="2" id="KW-0812">Transmembrane</keyword>
<feature type="region of interest" description="Disordered" evidence="1">
    <location>
        <begin position="219"/>
        <end position="239"/>
    </location>
</feature>
<feature type="transmembrane region" description="Helical" evidence="2">
    <location>
        <begin position="21"/>
        <end position="43"/>
    </location>
</feature>
<evidence type="ECO:0000313" key="9">
    <source>
        <dbReference type="EMBL" id="CAF4276988.1"/>
    </source>
</evidence>
<evidence type="ECO:0000313" key="12">
    <source>
        <dbReference type="Proteomes" id="UP000663873"/>
    </source>
</evidence>
<evidence type="ECO:0000256" key="2">
    <source>
        <dbReference type="SAM" id="Phobius"/>
    </source>
</evidence>
<dbReference type="Proteomes" id="UP000663872">
    <property type="component" value="Unassembled WGS sequence"/>
</dbReference>
<dbReference type="Proteomes" id="UP000663862">
    <property type="component" value="Unassembled WGS sequence"/>
</dbReference>
<dbReference type="EMBL" id="CAJOBO010000066">
    <property type="protein sequence ID" value="CAF4117404.1"/>
    <property type="molecule type" value="Genomic_DNA"/>
</dbReference>
<dbReference type="EMBL" id="CAJOBP010001347">
    <property type="protein sequence ID" value="CAF4276988.1"/>
    <property type="molecule type" value="Genomic_DNA"/>
</dbReference>
<dbReference type="Proteomes" id="UP000663851">
    <property type="component" value="Unassembled WGS sequence"/>
</dbReference>
<accession>A0A817TZF3</accession>
<dbReference type="EMBL" id="CAJOBQ010000105">
    <property type="protein sequence ID" value="CAF4258101.1"/>
    <property type="molecule type" value="Genomic_DNA"/>
</dbReference>
<name>A0A817TZF3_9BILA</name>
<dbReference type="EMBL" id="CAJNYU010000059">
    <property type="protein sequence ID" value="CAF3326487.1"/>
    <property type="molecule type" value="Genomic_DNA"/>
</dbReference>
<dbReference type="AlphaFoldDB" id="A0A817TZF3"/>
<keyword evidence="2" id="KW-1133">Transmembrane helix</keyword>
<evidence type="ECO:0000313" key="6">
    <source>
        <dbReference type="EMBL" id="CAF3618240.1"/>
    </source>
</evidence>
<evidence type="ECO:0000313" key="8">
    <source>
        <dbReference type="EMBL" id="CAF4258101.1"/>
    </source>
</evidence>
<dbReference type="EMBL" id="CAJNYT010000814">
    <property type="protein sequence ID" value="CAF3374551.1"/>
    <property type="molecule type" value="Genomic_DNA"/>
</dbReference>
<keyword evidence="2" id="KW-0472">Membrane</keyword>
<dbReference type="Proteomes" id="UP000663869">
    <property type="component" value="Unassembled WGS sequence"/>
</dbReference>
<dbReference type="Proteomes" id="UP000663833">
    <property type="component" value="Unassembled WGS sequence"/>
</dbReference>
<dbReference type="EMBL" id="CAJNXB010000023">
    <property type="protein sequence ID" value="CAF2989166.1"/>
    <property type="molecule type" value="Genomic_DNA"/>
</dbReference>
<dbReference type="OrthoDB" id="10030166at2759"/>
<dbReference type="EMBL" id="CAJNYD010004645">
    <property type="protein sequence ID" value="CAF3618240.1"/>
    <property type="molecule type" value="Genomic_DNA"/>
</dbReference>
<evidence type="ECO:0000313" key="5">
    <source>
        <dbReference type="EMBL" id="CAF3374551.1"/>
    </source>
</evidence>
<evidence type="ECO:0000313" key="3">
    <source>
        <dbReference type="EMBL" id="CAF2989166.1"/>
    </source>
</evidence>
<proteinExistence type="predicted"/>